<dbReference type="InterPro" id="IPR001647">
    <property type="entry name" value="HTH_TetR"/>
</dbReference>
<dbReference type="EMBL" id="ACUX02000004">
    <property type="protein sequence ID" value="EEZ61980.1"/>
    <property type="molecule type" value="Genomic_DNA"/>
</dbReference>
<evidence type="ECO:0000313" key="4">
    <source>
        <dbReference type="EMBL" id="EEZ61980.1"/>
    </source>
</evidence>
<evidence type="ECO:0000256" key="2">
    <source>
        <dbReference type="PROSITE-ProRule" id="PRU00335"/>
    </source>
</evidence>
<dbReference type="Proteomes" id="UP000006001">
    <property type="component" value="Unassembled WGS sequence"/>
</dbReference>
<dbReference type="GO" id="GO:0003677">
    <property type="term" value="F:DNA binding"/>
    <property type="evidence" value="ECO:0007669"/>
    <property type="project" value="UniProtKB-UniRule"/>
</dbReference>
<dbReference type="PANTHER" id="PTHR43479:SF11">
    <property type="entry name" value="ACREF_ENVCD OPERON REPRESSOR-RELATED"/>
    <property type="match status" value="1"/>
</dbReference>
<dbReference type="PRINTS" id="PR00455">
    <property type="entry name" value="HTHTETR"/>
</dbReference>
<dbReference type="STRING" id="649764.HMPREF0762_00067"/>
<dbReference type="Gene3D" id="1.10.357.10">
    <property type="entry name" value="Tetracycline Repressor, domain 2"/>
    <property type="match status" value="1"/>
</dbReference>
<proteinExistence type="predicted"/>
<dbReference type="SUPFAM" id="SSF46689">
    <property type="entry name" value="Homeodomain-like"/>
    <property type="match status" value="1"/>
</dbReference>
<keyword evidence="1 2" id="KW-0238">DNA-binding</keyword>
<keyword evidence="5" id="KW-1185">Reference proteome</keyword>
<comment type="caution">
    <text evidence="4">The sequence shown here is derived from an EMBL/GenBank/DDBJ whole genome shotgun (WGS) entry which is preliminary data.</text>
</comment>
<dbReference type="eggNOG" id="COG1309">
    <property type="taxonomic scope" value="Bacteria"/>
</dbReference>
<accession>D0WE42</accession>
<dbReference type="InterPro" id="IPR023772">
    <property type="entry name" value="DNA-bd_HTH_TetR-type_CS"/>
</dbReference>
<name>D0WE42_SLAES</name>
<feature type="DNA-binding region" description="H-T-H motif" evidence="2">
    <location>
        <begin position="40"/>
        <end position="59"/>
    </location>
</feature>
<feature type="domain" description="HTH tetR-type" evidence="3">
    <location>
        <begin position="17"/>
        <end position="77"/>
    </location>
</feature>
<evidence type="ECO:0000313" key="5">
    <source>
        <dbReference type="Proteomes" id="UP000006001"/>
    </source>
</evidence>
<dbReference type="GeneID" id="85006753"/>
<protein>
    <submittedName>
        <fullName evidence="4">Transcriptional regulator, TetR family</fullName>
    </submittedName>
</protein>
<reference evidence="4" key="1">
    <citation type="submission" date="2009-10" db="EMBL/GenBank/DDBJ databases">
        <authorList>
            <person name="Weinstock G."/>
            <person name="Sodergren E."/>
            <person name="Clifton S."/>
            <person name="Fulton L."/>
            <person name="Fulton B."/>
            <person name="Courtney L."/>
            <person name="Fronick C."/>
            <person name="Harrison M."/>
            <person name="Strong C."/>
            <person name="Farmer C."/>
            <person name="Delahaunty K."/>
            <person name="Markovic C."/>
            <person name="Hall O."/>
            <person name="Minx P."/>
            <person name="Tomlinson C."/>
            <person name="Mitreva M."/>
            <person name="Nelson J."/>
            <person name="Hou S."/>
            <person name="Wollam A."/>
            <person name="Pepin K.H."/>
            <person name="Johnson M."/>
            <person name="Bhonagiri V."/>
            <person name="Nash W.E."/>
            <person name="Warren W."/>
            <person name="Chinwalla A."/>
            <person name="Mardis E.R."/>
            <person name="Wilson R.K."/>
        </authorList>
    </citation>
    <scope>NUCLEOTIDE SEQUENCE [LARGE SCALE GENOMIC DNA]</scope>
    <source>
        <strain evidence="4">ATCC 700122</strain>
    </source>
</reference>
<dbReference type="InterPro" id="IPR050624">
    <property type="entry name" value="HTH-type_Tx_Regulator"/>
</dbReference>
<dbReference type="OrthoDB" id="3196926at2"/>
<evidence type="ECO:0000259" key="3">
    <source>
        <dbReference type="PROSITE" id="PS50977"/>
    </source>
</evidence>
<sequence>MSVDGREETAASRSNGYDRRHQIVEVARSLFEERGLAHTTVKDIARESGVARGLFYYYFADKDAVIEAVLDAYVDDFIELVEHWNESRTRYDVQSALHDCITLMRRAIFDKDAFRHALTNKENAALYLDFLSRTAEAVARYVTETTAIEYGRFHHVRIDHIYDTFYMLIVGMIGYIRHHPDADDEVLECLVAQTLHLDLDGSYMLEGAAEAGQKN</sequence>
<dbReference type="Pfam" id="PF00440">
    <property type="entry name" value="TetR_N"/>
    <property type="match status" value="1"/>
</dbReference>
<evidence type="ECO:0000256" key="1">
    <source>
        <dbReference type="ARBA" id="ARBA00023125"/>
    </source>
</evidence>
<dbReference type="HOGENOM" id="CLU_097458_0_0_11"/>
<dbReference type="PROSITE" id="PS01081">
    <property type="entry name" value="HTH_TETR_1"/>
    <property type="match status" value="1"/>
</dbReference>
<dbReference type="PROSITE" id="PS50977">
    <property type="entry name" value="HTH_TETR_2"/>
    <property type="match status" value="1"/>
</dbReference>
<dbReference type="RefSeq" id="WP_006361313.1">
    <property type="nucleotide sequence ID" value="NZ_GG700630.1"/>
</dbReference>
<organism evidence="4 5">
    <name type="scientific">Slackia exigua (strain ATCC 700122 / DSM 15923 / CIP 105133 / JCM 11022 / KCTC 5966 / S-7)</name>
    <dbReference type="NCBI Taxonomy" id="649764"/>
    <lineage>
        <taxon>Bacteria</taxon>
        <taxon>Bacillati</taxon>
        <taxon>Actinomycetota</taxon>
        <taxon>Coriobacteriia</taxon>
        <taxon>Eggerthellales</taxon>
        <taxon>Eggerthellaceae</taxon>
        <taxon>Slackia</taxon>
    </lineage>
</organism>
<gene>
    <name evidence="4" type="ORF">HMPREF0762_00067</name>
</gene>
<dbReference type="AlphaFoldDB" id="D0WE42"/>
<dbReference type="InterPro" id="IPR009057">
    <property type="entry name" value="Homeodomain-like_sf"/>
</dbReference>
<dbReference type="PANTHER" id="PTHR43479">
    <property type="entry name" value="ACREF/ENVCD OPERON REPRESSOR-RELATED"/>
    <property type="match status" value="1"/>
</dbReference>